<evidence type="ECO:0000256" key="2">
    <source>
        <dbReference type="SAM" id="Phobius"/>
    </source>
</evidence>
<accession>A0AAN7TWE6</accession>
<feature type="transmembrane region" description="Helical" evidence="2">
    <location>
        <begin position="375"/>
        <end position="396"/>
    </location>
</feature>
<dbReference type="EMBL" id="JAVFKY010000004">
    <property type="protein sequence ID" value="KAK5577482.1"/>
    <property type="molecule type" value="Genomic_DNA"/>
</dbReference>
<proteinExistence type="predicted"/>
<dbReference type="Proteomes" id="UP001344447">
    <property type="component" value="Unassembled WGS sequence"/>
</dbReference>
<name>A0AAN7TWE6_9MYCE</name>
<reference evidence="3 4" key="1">
    <citation type="submission" date="2023-11" db="EMBL/GenBank/DDBJ databases">
        <title>Dfirmibasis_genome.</title>
        <authorList>
            <person name="Edelbroek B."/>
            <person name="Kjellin J."/>
            <person name="Jerlstrom-Hultqvist J."/>
            <person name="Soderbom F."/>
        </authorList>
    </citation>
    <scope>NUCLEOTIDE SEQUENCE [LARGE SCALE GENOMIC DNA]</scope>
    <source>
        <strain evidence="3 4">TNS-C-14</strain>
    </source>
</reference>
<feature type="transmembrane region" description="Helical" evidence="2">
    <location>
        <begin position="300"/>
        <end position="320"/>
    </location>
</feature>
<feature type="transmembrane region" description="Helical" evidence="2">
    <location>
        <begin position="95"/>
        <end position="113"/>
    </location>
</feature>
<dbReference type="PANTHER" id="PTHR16214:SF3">
    <property type="entry name" value="TRANSMEMBRANE PROTEIN 260"/>
    <property type="match status" value="1"/>
</dbReference>
<dbReference type="PANTHER" id="PTHR16214">
    <property type="entry name" value="TRANSMEMBRANE PROTEIN 260"/>
    <property type="match status" value="1"/>
</dbReference>
<keyword evidence="2" id="KW-0812">Transmembrane</keyword>
<evidence type="ECO:0000256" key="1">
    <source>
        <dbReference type="SAM" id="MobiDB-lite"/>
    </source>
</evidence>
<dbReference type="Pfam" id="PF11028">
    <property type="entry name" value="TMEM260-like"/>
    <property type="match status" value="1"/>
</dbReference>
<keyword evidence="2" id="KW-0472">Membrane</keyword>
<evidence type="ECO:0000313" key="4">
    <source>
        <dbReference type="Proteomes" id="UP001344447"/>
    </source>
</evidence>
<feature type="region of interest" description="Disordered" evidence="1">
    <location>
        <begin position="1"/>
        <end position="57"/>
    </location>
</feature>
<feature type="transmembrane region" description="Helical" evidence="2">
    <location>
        <begin position="172"/>
        <end position="190"/>
    </location>
</feature>
<dbReference type="InterPro" id="IPR021280">
    <property type="entry name" value="TMEM260-like"/>
</dbReference>
<feature type="transmembrane region" description="Helical" evidence="2">
    <location>
        <begin position="257"/>
        <end position="288"/>
    </location>
</feature>
<protein>
    <recommendedName>
        <fullName evidence="5">Transmembrane protein 260 homolog</fullName>
    </recommendedName>
</protein>
<organism evidence="3 4">
    <name type="scientific">Dictyostelium firmibasis</name>
    <dbReference type="NCBI Taxonomy" id="79012"/>
    <lineage>
        <taxon>Eukaryota</taxon>
        <taxon>Amoebozoa</taxon>
        <taxon>Evosea</taxon>
        <taxon>Eumycetozoa</taxon>
        <taxon>Dictyostelia</taxon>
        <taxon>Dictyosteliales</taxon>
        <taxon>Dictyosteliaceae</taxon>
        <taxon>Dictyostelium</taxon>
    </lineage>
</organism>
<gene>
    <name evidence="3" type="ORF">RB653_002423</name>
</gene>
<dbReference type="AlphaFoldDB" id="A0AAN7TWE6"/>
<feature type="compositionally biased region" description="Low complexity" evidence="1">
    <location>
        <begin position="20"/>
        <end position="57"/>
    </location>
</feature>
<dbReference type="InterPro" id="IPR052724">
    <property type="entry name" value="GT117_domain-containing"/>
</dbReference>
<feature type="transmembrane region" description="Helical" evidence="2">
    <location>
        <begin position="144"/>
        <end position="165"/>
    </location>
</feature>
<keyword evidence="2" id="KW-1133">Transmembrane helix</keyword>
<feature type="transmembrane region" description="Helical" evidence="2">
    <location>
        <begin position="408"/>
        <end position="431"/>
    </location>
</feature>
<evidence type="ECO:0000313" key="3">
    <source>
        <dbReference type="EMBL" id="KAK5577482.1"/>
    </source>
</evidence>
<sequence>MSSSPTLLNSSRNRKHNKNDNSNNNSNNNIINGNNVNRNVNSNKNDNKNNNSNNVSSTTMNMAKDFLNWNDGIIEREDTQLQQQKDRCFKVLKKSTIACIVILFITCTIIYSMTQYPSVSGGDAGELIVVAHQFGVAHPPGYPLFTFLGYLFSHIIPSNTVSVAWKISFMSSMIGSIASIFIYLTVYLWVNNHWCGLLSAYMFTFSPLIWMYQIQGEVFSMNNMFVAMLMFLGVWYTRVRIFENERYNTAFWTSERIAYLSAFSCAFGLTNQHTLVLMVIPFAFWLMFISGRDQLWNIKILSNLVFYTLVGLSPYLLILVTPKLNKVKYSWGNTSTLRGFIKHFLREEYGTLQLYGGDGGVISLFTKISIYFENLTIQFGYIGLALSLIGLLNLLLGYNMRTFKWKSFGTMIIFSFLFYITFFFNLCNLPIEKPLYRGVFLRFFMQPNVIMAIAMGLGIKSIFEFLNKFERKSGNGSTTITASTTTMLISKIKKYLLPIMVIGLISNQIGANFNLQDQSDNYSFYDYGHSVLDSLPRNTLLLVGGDLVTNVPMYLHLCEKVRPDIDILSLEIMSWEWFKITQSPLFHRVKFPGNVYHPYIPDGYSLKDFLDVNINDRPIYIGGDFKSGDSSFQNDYYTISKGLTSQIIPKKDSHKFNTYKIIKTTFSTFPSFHIPNNTEKYPNDSWEYFMMEEMAVSLERSAETLLKEYLSQQTTESFKALELSVEILERAITYVNNKCWSLKHLGICFDHLRYRIVQDNDNNVASQNKAANYSKQLLHYWKKYINQCKQEQKTDQDWETIKKVIQLI</sequence>
<keyword evidence="4" id="KW-1185">Reference proteome</keyword>
<feature type="transmembrane region" description="Helical" evidence="2">
    <location>
        <begin position="443"/>
        <end position="463"/>
    </location>
</feature>
<comment type="caution">
    <text evidence="3">The sequence shown here is derived from an EMBL/GenBank/DDBJ whole genome shotgun (WGS) entry which is preliminary data.</text>
</comment>
<evidence type="ECO:0008006" key="5">
    <source>
        <dbReference type="Google" id="ProtNLM"/>
    </source>
</evidence>
<feature type="transmembrane region" description="Helical" evidence="2">
    <location>
        <begin position="219"/>
        <end position="237"/>
    </location>
</feature>